<accession>A0A1J5RTH3</accession>
<dbReference type="EMBL" id="MLJW01000111">
    <property type="protein sequence ID" value="OIQ98993.1"/>
    <property type="molecule type" value="Genomic_DNA"/>
</dbReference>
<name>A0A1J5RTH3_9ZZZZ</name>
<sequence length="81" mass="9218">MSVSDPAIDQSEQRKHLGTFIRLHRQRLQPEAAGFAATARRRTTGLRRFHHPQHGDLVFEQLTLHPAVRSDLKLVMLLPSA</sequence>
<protein>
    <recommendedName>
        <fullName evidence="2">MmyB-like transcription regulator ligand binding domain-containing protein</fullName>
    </recommendedName>
</protein>
<evidence type="ECO:0008006" key="2">
    <source>
        <dbReference type="Google" id="ProtNLM"/>
    </source>
</evidence>
<dbReference type="AlphaFoldDB" id="A0A1J5RTH3"/>
<organism evidence="1">
    <name type="scientific">mine drainage metagenome</name>
    <dbReference type="NCBI Taxonomy" id="410659"/>
    <lineage>
        <taxon>unclassified sequences</taxon>
        <taxon>metagenomes</taxon>
        <taxon>ecological metagenomes</taxon>
    </lineage>
</organism>
<evidence type="ECO:0000313" key="1">
    <source>
        <dbReference type="EMBL" id="OIQ98993.1"/>
    </source>
</evidence>
<proteinExistence type="predicted"/>
<gene>
    <name evidence="1" type="ORF">GALL_189050</name>
</gene>
<comment type="caution">
    <text evidence="1">The sequence shown here is derived from an EMBL/GenBank/DDBJ whole genome shotgun (WGS) entry which is preliminary data.</text>
</comment>
<reference evidence="1" key="1">
    <citation type="submission" date="2016-10" db="EMBL/GenBank/DDBJ databases">
        <title>Sequence of Gallionella enrichment culture.</title>
        <authorList>
            <person name="Poehlein A."/>
            <person name="Muehling M."/>
            <person name="Daniel R."/>
        </authorList>
    </citation>
    <scope>NUCLEOTIDE SEQUENCE</scope>
</reference>